<accession>A0A4Y3RL90</accession>
<reference evidence="1 2" key="1">
    <citation type="submission" date="2019-06" db="EMBL/GenBank/DDBJ databases">
        <title>Whole genome shotgun sequence of Streptomyces gardneri NBRC 12865.</title>
        <authorList>
            <person name="Hosoyama A."/>
            <person name="Uohara A."/>
            <person name="Ohji S."/>
            <person name="Ichikawa N."/>
        </authorList>
    </citation>
    <scope>NUCLEOTIDE SEQUENCE [LARGE SCALE GENOMIC DNA]</scope>
    <source>
        <strain evidence="1 2">NBRC 12865</strain>
    </source>
</reference>
<organism evidence="1 2">
    <name type="scientific">Streptomyces gardneri</name>
    <dbReference type="NCBI Taxonomy" id="66892"/>
    <lineage>
        <taxon>Bacteria</taxon>
        <taxon>Bacillati</taxon>
        <taxon>Actinomycetota</taxon>
        <taxon>Actinomycetes</taxon>
        <taxon>Kitasatosporales</taxon>
        <taxon>Streptomycetaceae</taxon>
        <taxon>Streptomyces</taxon>
    </lineage>
</organism>
<comment type="caution">
    <text evidence="1">The sequence shown here is derived from an EMBL/GenBank/DDBJ whole genome shotgun (WGS) entry which is preliminary data.</text>
</comment>
<proteinExistence type="predicted"/>
<gene>
    <name evidence="1" type="ORF">SGA01_33030</name>
</gene>
<name>A0A4Y3RL90_9ACTN</name>
<protein>
    <submittedName>
        <fullName evidence="1">Uncharacterized protein</fullName>
    </submittedName>
</protein>
<dbReference type="AlphaFoldDB" id="A0A4Y3RL90"/>
<keyword evidence="2" id="KW-1185">Reference proteome</keyword>
<evidence type="ECO:0000313" key="2">
    <source>
        <dbReference type="Proteomes" id="UP000315226"/>
    </source>
</evidence>
<dbReference type="EMBL" id="BJMN01000020">
    <property type="protein sequence ID" value="GEB57698.1"/>
    <property type="molecule type" value="Genomic_DNA"/>
</dbReference>
<evidence type="ECO:0000313" key="1">
    <source>
        <dbReference type="EMBL" id="GEB57698.1"/>
    </source>
</evidence>
<sequence>MLVPVVADRVHIFASRGFPTSARRMNLAQPAAARIRSARLGAPGAGSGAVCLRSLEPGIRRGSSGVVMHVFLSGGAAAPIRGMPQRVPLCSAM</sequence>
<dbReference type="Proteomes" id="UP000315226">
    <property type="component" value="Unassembled WGS sequence"/>
</dbReference>